<feature type="region of interest" description="Disordered" evidence="1">
    <location>
        <begin position="52"/>
        <end position="102"/>
    </location>
</feature>
<reference evidence="2 3" key="2">
    <citation type="submission" date="2018-11" db="EMBL/GenBank/DDBJ databases">
        <authorList>
            <consortium name="Pathogen Informatics"/>
        </authorList>
    </citation>
    <scope>NUCLEOTIDE SEQUENCE [LARGE SCALE GENOMIC DNA]</scope>
</reference>
<dbReference type="AlphaFoldDB" id="A0A0N4YAQ7"/>
<sequence>MSNWKPVVAGVTDLGETICFGLVAADDGTSSQPIHHVSSLNKFEAEHWDGEHADQLHHPIHQQHVEDEGISLPPPTHDEALGVDDESTPIASSAQFERNRSA</sequence>
<evidence type="ECO:0000256" key="1">
    <source>
        <dbReference type="SAM" id="MobiDB-lite"/>
    </source>
</evidence>
<evidence type="ECO:0000313" key="3">
    <source>
        <dbReference type="Proteomes" id="UP000271162"/>
    </source>
</evidence>
<organism evidence="4">
    <name type="scientific">Nippostrongylus brasiliensis</name>
    <name type="common">Rat hookworm</name>
    <dbReference type="NCBI Taxonomy" id="27835"/>
    <lineage>
        <taxon>Eukaryota</taxon>
        <taxon>Metazoa</taxon>
        <taxon>Ecdysozoa</taxon>
        <taxon>Nematoda</taxon>
        <taxon>Chromadorea</taxon>
        <taxon>Rhabditida</taxon>
        <taxon>Rhabditina</taxon>
        <taxon>Rhabditomorpha</taxon>
        <taxon>Strongyloidea</taxon>
        <taxon>Heligmosomidae</taxon>
        <taxon>Nippostrongylus</taxon>
    </lineage>
</organism>
<name>A0A0N4YAQ7_NIPBR</name>
<evidence type="ECO:0000313" key="4">
    <source>
        <dbReference type="WBParaSite" id="NBR_0001349401-mRNA-1"/>
    </source>
</evidence>
<feature type="compositionally biased region" description="Basic and acidic residues" evidence="1">
    <location>
        <begin position="52"/>
        <end position="67"/>
    </location>
</feature>
<reference evidence="4" key="1">
    <citation type="submission" date="2017-02" db="UniProtKB">
        <authorList>
            <consortium name="WormBaseParasite"/>
        </authorList>
    </citation>
    <scope>IDENTIFICATION</scope>
</reference>
<evidence type="ECO:0000313" key="2">
    <source>
        <dbReference type="EMBL" id="VDL77084.1"/>
    </source>
</evidence>
<keyword evidence="3" id="KW-1185">Reference proteome</keyword>
<dbReference type="EMBL" id="UYSL01021060">
    <property type="protein sequence ID" value="VDL77084.1"/>
    <property type="molecule type" value="Genomic_DNA"/>
</dbReference>
<dbReference type="Proteomes" id="UP000271162">
    <property type="component" value="Unassembled WGS sequence"/>
</dbReference>
<protein>
    <submittedName>
        <fullName evidence="4">Transposase</fullName>
    </submittedName>
</protein>
<dbReference type="WBParaSite" id="NBR_0001349401-mRNA-1">
    <property type="protein sequence ID" value="NBR_0001349401-mRNA-1"/>
    <property type="gene ID" value="NBR_0001349401"/>
</dbReference>
<gene>
    <name evidence="2" type="ORF">NBR_LOCUS13495</name>
</gene>
<dbReference type="STRING" id="27835.A0A0N4YAQ7"/>
<proteinExistence type="predicted"/>
<accession>A0A0N4YAQ7</accession>